<evidence type="ECO:0000313" key="3">
    <source>
        <dbReference type="Proteomes" id="UP000217790"/>
    </source>
</evidence>
<keyword evidence="1" id="KW-0812">Transmembrane</keyword>
<dbReference type="Proteomes" id="UP000217790">
    <property type="component" value="Unassembled WGS sequence"/>
</dbReference>
<feature type="transmembrane region" description="Helical" evidence="1">
    <location>
        <begin position="234"/>
        <end position="251"/>
    </location>
</feature>
<sequence length="361" mass="39175">MFNASSISGITLESAGLVALADLSTVAVRTALTGTASYLDVLVLAPGMHQQQSAVKINDGELPNTGSMKNGYVFRVENPATVSYLRHIGRTGKLVTAEVTLKPTRNCNPFPNRFCNLDLSPRNNPFFVSGIRATLLYLTCPILTIIVFALLGAIRDWWAVVVLGMLVLARFINVVVIKRRSEEGWKGKKEPGVDGDLFILLSQDRWVRLTGLVDDLKTVTAGHWLRGQTSEENFAVGFATLLVYASAALAGNASTVGSLHIACLLLSTAALLSLCNSSTECLQMFGCVVRRKGDRKDYPQRLEMVKDLIRETGRDDWALTMGLIKSDEATTVLQESSFADETKSSNILGDGGSVSTTNLDR</sequence>
<dbReference type="OMA" id="CLQMFGC"/>
<keyword evidence="1" id="KW-1133">Transmembrane helix</keyword>
<dbReference type="InParanoid" id="A0A2H3CX69"/>
<reference evidence="3" key="1">
    <citation type="journal article" date="2017" name="Nat. Ecol. Evol.">
        <title>Genome expansion and lineage-specific genetic innovations in the forest pathogenic fungi Armillaria.</title>
        <authorList>
            <person name="Sipos G."/>
            <person name="Prasanna A.N."/>
            <person name="Walter M.C."/>
            <person name="O'Connor E."/>
            <person name="Balint B."/>
            <person name="Krizsan K."/>
            <person name="Kiss B."/>
            <person name="Hess J."/>
            <person name="Varga T."/>
            <person name="Slot J."/>
            <person name="Riley R."/>
            <person name="Boka B."/>
            <person name="Rigling D."/>
            <person name="Barry K."/>
            <person name="Lee J."/>
            <person name="Mihaltcheva S."/>
            <person name="LaButti K."/>
            <person name="Lipzen A."/>
            <person name="Waldron R."/>
            <person name="Moloney N.M."/>
            <person name="Sperisen C."/>
            <person name="Kredics L."/>
            <person name="Vagvoelgyi C."/>
            <person name="Patrignani A."/>
            <person name="Fitzpatrick D."/>
            <person name="Nagy I."/>
            <person name="Doyle S."/>
            <person name="Anderson J.B."/>
            <person name="Grigoriev I.V."/>
            <person name="Gueldener U."/>
            <person name="Muensterkoetter M."/>
            <person name="Nagy L.G."/>
        </authorList>
    </citation>
    <scope>NUCLEOTIDE SEQUENCE [LARGE SCALE GENOMIC DNA]</scope>
    <source>
        <strain evidence="3">Ar21-2</strain>
    </source>
</reference>
<name>A0A2H3CX69_ARMGA</name>
<evidence type="ECO:0000313" key="2">
    <source>
        <dbReference type="EMBL" id="PBK87631.1"/>
    </source>
</evidence>
<dbReference type="STRING" id="47427.A0A2H3CX69"/>
<dbReference type="OrthoDB" id="2956246at2759"/>
<accession>A0A2H3CX69</accession>
<organism evidence="2 3">
    <name type="scientific">Armillaria gallica</name>
    <name type="common">Bulbous honey fungus</name>
    <name type="synonym">Armillaria bulbosa</name>
    <dbReference type="NCBI Taxonomy" id="47427"/>
    <lineage>
        <taxon>Eukaryota</taxon>
        <taxon>Fungi</taxon>
        <taxon>Dikarya</taxon>
        <taxon>Basidiomycota</taxon>
        <taxon>Agaricomycotina</taxon>
        <taxon>Agaricomycetes</taxon>
        <taxon>Agaricomycetidae</taxon>
        <taxon>Agaricales</taxon>
        <taxon>Marasmiineae</taxon>
        <taxon>Physalacriaceae</taxon>
        <taxon>Armillaria</taxon>
    </lineage>
</organism>
<dbReference type="EMBL" id="KZ293677">
    <property type="protein sequence ID" value="PBK87631.1"/>
    <property type="molecule type" value="Genomic_DNA"/>
</dbReference>
<protein>
    <submittedName>
        <fullName evidence="2">Uncharacterized protein</fullName>
    </submittedName>
</protein>
<dbReference type="AlphaFoldDB" id="A0A2H3CX69"/>
<keyword evidence="1" id="KW-0472">Membrane</keyword>
<gene>
    <name evidence="2" type="ORF">ARMGADRAFT_448384</name>
</gene>
<feature type="transmembrane region" description="Helical" evidence="1">
    <location>
        <begin position="126"/>
        <end position="151"/>
    </location>
</feature>
<evidence type="ECO:0000256" key="1">
    <source>
        <dbReference type="SAM" id="Phobius"/>
    </source>
</evidence>
<feature type="transmembrane region" description="Helical" evidence="1">
    <location>
        <begin position="157"/>
        <end position="177"/>
    </location>
</feature>
<keyword evidence="3" id="KW-1185">Reference proteome</keyword>
<proteinExistence type="predicted"/>